<accession>A0A413RKU4</accession>
<dbReference type="EMBL" id="QWKP01000199">
    <property type="protein sequence ID" value="RHA40098.1"/>
    <property type="molecule type" value="Genomic_DNA"/>
</dbReference>
<evidence type="ECO:0000313" key="2">
    <source>
        <dbReference type="EMBL" id="RHA40098.1"/>
    </source>
</evidence>
<dbReference type="GO" id="GO:0005737">
    <property type="term" value="C:cytoplasm"/>
    <property type="evidence" value="ECO:0007669"/>
    <property type="project" value="TreeGrafter"/>
</dbReference>
<dbReference type="PANTHER" id="PTHR48079">
    <property type="entry name" value="PROTEIN YEEZ"/>
    <property type="match status" value="1"/>
</dbReference>
<dbReference type="OrthoDB" id="9801785at2"/>
<dbReference type="Pfam" id="PF01370">
    <property type="entry name" value="Epimerase"/>
    <property type="match status" value="1"/>
</dbReference>
<dbReference type="InterPro" id="IPR051783">
    <property type="entry name" value="NAD(P)-dependent_oxidoreduct"/>
</dbReference>
<dbReference type="AlphaFoldDB" id="A0A413RKU4"/>
<gene>
    <name evidence="2" type="ORF">D1825_10850</name>
</gene>
<dbReference type="Gene3D" id="3.40.50.720">
    <property type="entry name" value="NAD(P)-binding Rossmann-like Domain"/>
    <property type="match status" value="1"/>
</dbReference>
<evidence type="ECO:0000259" key="1">
    <source>
        <dbReference type="Pfam" id="PF01370"/>
    </source>
</evidence>
<dbReference type="InterPro" id="IPR036291">
    <property type="entry name" value="NAD(P)-bd_dom_sf"/>
</dbReference>
<dbReference type="PANTHER" id="PTHR48079:SF6">
    <property type="entry name" value="NAD(P)-BINDING DOMAIN-CONTAINING PROTEIN-RELATED"/>
    <property type="match status" value="1"/>
</dbReference>
<dbReference type="RefSeq" id="WP_118767459.1">
    <property type="nucleotide sequence ID" value="NZ_QWKP01000199.1"/>
</dbReference>
<organism evidence="2 3">
    <name type="scientific">Cellulomonas rhizosphaerae</name>
    <dbReference type="NCBI Taxonomy" id="2293719"/>
    <lineage>
        <taxon>Bacteria</taxon>
        <taxon>Bacillati</taxon>
        <taxon>Actinomycetota</taxon>
        <taxon>Actinomycetes</taxon>
        <taxon>Micrococcales</taxon>
        <taxon>Cellulomonadaceae</taxon>
        <taxon>Cellulomonas</taxon>
    </lineage>
</organism>
<name>A0A413RKU4_9CELL</name>
<comment type="caution">
    <text evidence="2">The sequence shown here is derived from an EMBL/GenBank/DDBJ whole genome shotgun (WGS) entry which is preliminary data.</text>
</comment>
<dbReference type="Proteomes" id="UP000283374">
    <property type="component" value="Unassembled WGS sequence"/>
</dbReference>
<sequence>MKVLLTGSTGYVGSAVLEALVARGHDVLAVTRSESSAEQARAGGATAVVGDLGDAAWLTARLDEVDAAIHLAAADDGSSAQLDDGVIDAVLAAFGGTDKPYLHTSGVWIYGAGADLTEDRPLQPPAIVAWRVAREERLLASDVRATVIAPAIVYGRKGGIPVGVVAGGPRDEDGALLLVGDGTQHWATVHVDDLADLYVLALEAASAGQRIIAAGGDNHTAREVAEAAAGEVAAESVEATRARLGEAFADALLLDQQASGAAARALGWRPSRPSLLVELAGA</sequence>
<proteinExistence type="predicted"/>
<reference evidence="2 3" key="1">
    <citation type="submission" date="2018-08" db="EMBL/GenBank/DDBJ databases">
        <title>Cellulomonas rhizosphaerae sp. nov., a novel actinomycete isolated from soil.</title>
        <authorList>
            <person name="Tian Y."/>
        </authorList>
    </citation>
    <scope>NUCLEOTIDE SEQUENCE [LARGE SCALE GENOMIC DNA]</scope>
    <source>
        <strain evidence="2 3">NEAU-TCZ24</strain>
    </source>
</reference>
<protein>
    <submittedName>
        <fullName evidence="2">NAD-dependent epimerase/dehydratase family protein</fullName>
    </submittedName>
</protein>
<dbReference type="InterPro" id="IPR001509">
    <property type="entry name" value="Epimerase_deHydtase"/>
</dbReference>
<evidence type="ECO:0000313" key="3">
    <source>
        <dbReference type="Proteomes" id="UP000283374"/>
    </source>
</evidence>
<dbReference type="GO" id="GO:0004029">
    <property type="term" value="F:aldehyde dehydrogenase (NAD+) activity"/>
    <property type="evidence" value="ECO:0007669"/>
    <property type="project" value="TreeGrafter"/>
</dbReference>
<feature type="domain" description="NAD-dependent epimerase/dehydratase" evidence="1">
    <location>
        <begin position="3"/>
        <end position="209"/>
    </location>
</feature>
<keyword evidence="3" id="KW-1185">Reference proteome</keyword>
<dbReference type="SUPFAM" id="SSF51735">
    <property type="entry name" value="NAD(P)-binding Rossmann-fold domains"/>
    <property type="match status" value="1"/>
</dbReference>